<feature type="domain" description="Nuclease associated modular" evidence="1">
    <location>
        <begin position="1"/>
        <end position="14"/>
    </location>
</feature>
<sequence length="120" mass="13645">PHSDETKKLLSAQSKERDAVSSLYKYQFRPGHVPWNAGLTKENDSRVMKVSKKLSGENNPMFGKYGEDHPLYGFHHTEESKAKISDAKRGRKHPLDCKHCEALRKKVPEPEMKKVASNKG</sequence>
<dbReference type="GO" id="GO:0003677">
    <property type="term" value="F:DNA binding"/>
    <property type="evidence" value="ECO:0007669"/>
    <property type="project" value="InterPro"/>
</dbReference>
<reference evidence="2" key="1">
    <citation type="journal article" date="2015" name="Nature">
        <title>Complex archaea that bridge the gap between prokaryotes and eukaryotes.</title>
        <authorList>
            <person name="Spang A."/>
            <person name="Saw J.H."/>
            <person name="Jorgensen S.L."/>
            <person name="Zaremba-Niedzwiedzka K."/>
            <person name="Martijn J."/>
            <person name="Lind A.E."/>
            <person name="van Eijk R."/>
            <person name="Schleper C."/>
            <person name="Guy L."/>
            <person name="Ettema T.J."/>
        </authorList>
    </citation>
    <scope>NUCLEOTIDE SEQUENCE</scope>
</reference>
<evidence type="ECO:0000313" key="2">
    <source>
        <dbReference type="EMBL" id="KKK88671.1"/>
    </source>
</evidence>
<gene>
    <name evidence="2" type="ORF">LCGC14_2740790</name>
</gene>
<name>A0A0F9BW91_9ZZZZ</name>
<dbReference type="EMBL" id="LAZR01049853">
    <property type="protein sequence ID" value="KKK88671.1"/>
    <property type="molecule type" value="Genomic_DNA"/>
</dbReference>
<organism evidence="2">
    <name type="scientific">marine sediment metagenome</name>
    <dbReference type="NCBI Taxonomy" id="412755"/>
    <lineage>
        <taxon>unclassified sequences</taxon>
        <taxon>metagenomes</taxon>
        <taxon>ecological metagenomes</taxon>
    </lineage>
</organism>
<dbReference type="SMART" id="SM00496">
    <property type="entry name" value="IENR2"/>
    <property type="match status" value="2"/>
</dbReference>
<comment type="caution">
    <text evidence="2">The sequence shown here is derived from an EMBL/GenBank/DDBJ whole genome shotgun (WGS) entry which is preliminary data.</text>
</comment>
<dbReference type="Pfam" id="PF07460">
    <property type="entry name" value="NUMOD3"/>
    <property type="match status" value="2"/>
</dbReference>
<dbReference type="SUPFAM" id="SSF64496">
    <property type="entry name" value="DNA-binding domain of intron-encoded endonucleases"/>
    <property type="match status" value="1"/>
</dbReference>
<feature type="domain" description="Nuclease associated modular" evidence="1">
    <location>
        <begin position="72"/>
        <end position="88"/>
    </location>
</feature>
<dbReference type="InterPro" id="IPR003611">
    <property type="entry name" value="NUMOD3"/>
</dbReference>
<feature type="non-terminal residue" evidence="2">
    <location>
        <position position="1"/>
    </location>
</feature>
<dbReference type="AlphaFoldDB" id="A0A0F9BW91"/>
<protein>
    <recommendedName>
        <fullName evidence="1">Nuclease associated modular domain-containing protein</fullName>
    </recommendedName>
</protein>
<evidence type="ECO:0000259" key="1">
    <source>
        <dbReference type="SMART" id="SM00496"/>
    </source>
</evidence>
<proteinExistence type="predicted"/>
<accession>A0A0F9BW91</accession>